<dbReference type="PROSITE" id="PS51746">
    <property type="entry name" value="PPM_2"/>
    <property type="match status" value="1"/>
</dbReference>
<name>A0A3S3N019_9MAGN</name>
<dbReference type="Gene3D" id="3.60.40.10">
    <property type="entry name" value="PPM-type phosphatase domain"/>
    <property type="match status" value="1"/>
</dbReference>
<comment type="cofactor">
    <cofactor evidence="2">
        <name>Mg(2+)</name>
        <dbReference type="ChEBI" id="CHEBI:18420"/>
    </cofactor>
</comment>
<dbReference type="GO" id="GO:0004722">
    <property type="term" value="F:protein serine/threonine phosphatase activity"/>
    <property type="evidence" value="ECO:0007669"/>
    <property type="project" value="UniProtKB-EC"/>
</dbReference>
<organism evidence="12 13">
    <name type="scientific">Cinnamomum micranthum f. kanehirae</name>
    <dbReference type="NCBI Taxonomy" id="337451"/>
    <lineage>
        <taxon>Eukaryota</taxon>
        <taxon>Viridiplantae</taxon>
        <taxon>Streptophyta</taxon>
        <taxon>Embryophyta</taxon>
        <taxon>Tracheophyta</taxon>
        <taxon>Spermatophyta</taxon>
        <taxon>Magnoliopsida</taxon>
        <taxon>Magnoliidae</taxon>
        <taxon>Laurales</taxon>
        <taxon>Lauraceae</taxon>
        <taxon>Cinnamomum</taxon>
    </lineage>
</organism>
<dbReference type="GO" id="GO:0046872">
    <property type="term" value="F:metal ion binding"/>
    <property type="evidence" value="ECO:0007669"/>
    <property type="project" value="UniProtKB-KW"/>
</dbReference>
<evidence type="ECO:0000256" key="1">
    <source>
        <dbReference type="ARBA" id="ARBA00001936"/>
    </source>
</evidence>
<protein>
    <recommendedName>
        <fullName evidence="3">protein-serine/threonine phosphatase</fullName>
        <ecNumber evidence="3">3.1.3.16</ecNumber>
    </recommendedName>
</protein>
<dbReference type="InterPro" id="IPR001932">
    <property type="entry name" value="PPM-type_phosphatase-like_dom"/>
</dbReference>
<keyword evidence="6" id="KW-0460">Magnesium</keyword>
<keyword evidence="7 9" id="KW-0904">Protein phosphatase</keyword>
<evidence type="ECO:0000256" key="3">
    <source>
        <dbReference type="ARBA" id="ARBA00013081"/>
    </source>
</evidence>
<dbReference type="PROSITE" id="PS01032">
    <property type="entry name" value="PPM_1"/>
    <property type="match status" value="1"/>
</dbReference>
<keyword evidence="8" id="KW-0464">Manganese</keyword>
<feature type="compositionally biased region" description="Basic residues" evidence="10">
    <location>
        <begin position="23"/>
        <end position="36"/>
    </location>
</feature>
<evidence type="ECO:0000256" key="5">
    <source>
        <dbReference type="ARBA" id="ARBA00022801"/>
    </source>
</evidence>
<dbReference type="Pfam" id="PF00481">
    <property type="entry name" value="PP2C"/>
    <property type="match status" value="1"/>
</dbReference>
<keyword evidence="5 9" id="KW-0378">Hydrolase</keyword>
<evidence type="ECO:0000259" key="11">
    <source>
        <dbReference type="PROSITE" id="PS51746"/>
    </source>
</evidence>
<comment type="cofactor">
    <cofactor evidence="1">
        <name>Mn(2+)</name>
        <dbReference type="ChEBI" id="CHEBI:29035"/>
    </cofactor>
</comment>
<evidence type="ECO:0000256" key="4">
    <source>
        <dbReference type="ARBA" id="ARBA00022723"/>
    </source>
</evidence>
<comment type="caution">
    <text evidence="12">The sequence shown here is derived from an EMBL/GenBank/DDBJ whole genome shotgun (WGS) entry which is preliminary data.</text>
</comment>
<comment type="similarity">
    <text evidence="9">Belongs to the PP2C family.</text>
</comment>
<dbReference type="PANTHER" id="PTHR47992">
    <property type="entry name" value="PROTEIN PHOSPHATASE"/>
    <property type="match status" value="1"/>
</dbReference>
<gene>
    <name evidence="12" type="ORF">CKAN_02251400</name>
</gene>
<dbReference type="STRING" id="337451.A0A3S3N019"/>
<keyword evidence="4" id="KW-0479">Metal-binding</keyword>
<evidence type="ECO:0000256" key="8">
    <source>
        <dbReference type="ARBA" id="ARBA00023211"/>
    </source>
</evidence>
<sequence length="398" mass="42928">MNGRMNEREGIATDQGKMDGPRSMKRARAARHRRLEIRRIRSSRSDGQDLEQAKRARRERRGCEQECLLSGSDTGSSEPLMTSSSSSEDLEGIIRAGGSVPSGILVAGGWEDAEAGMPCRSHGSVSLCGRRREMEDAVTVAPGLVVAGGEARFDFFGVYDGHGGAFVAQACRERLHRIVASEVERRSGGGGDVDWKEVMEACFEEMDGEIVAEERAEAKTIGSTAVVAMVGMGKVVVANCGDSRAVLSRGGVAVQLSSDHKPDRPDEMHRVEAAGGRVINWDGYRVLGVLATSRSIGDHYLKPFVISEPEVVVTHRTERDEFLILASDGLWDVVPNDMACEVTRRCLYGQSKKQLLGGGGDTRGAAEAAAMLAEMAMGRGSKDNISVVVVELRKAYSR</sequence>
<dbReference type="OrthoDB" id="10264738at2759"/>
<reference evidence="12 13" key="1">
    <citation type="journal article" date="2019" name="Nat. Plants">
        <title>Stout camphor tree genome fills gaps in understanding of flowering plant genome evolution.</title>
        <authorList>
            <person name="Chaw S.M."/>
            <person name="Liu Y.C."/>
            <person name="Wu Y.W."/>
            <person name="Wang H.Y."/>
            <person name="Lin C.I."/>
            <person name="Wu C.S."/>
            <person name="Ke H.M."/>
            <person name="Chang L.Y."/>
            <person name="Hsu C.Y."/>
            <person name="Yang H.T."/>
            <person name="Sudianto E."/>
            <person name="Hsu M.H."/>
            <person name="Wu K.P."/>
            <person name="Wang L.N."/>
            <person name="Leebens-Mack J.H."/>
            <person name="Tsai I.J."/>
        </authorList>
    </citation>
    <scope>NUCLEOTIDE SEQUENCE [LARGE SCALE GENOMIC DNA]</scope>
    <source>
        <strain evidence="13">cv. Chaw 1501</strain>
        <tissue evidence="12">Young leaves</tissue>
    </source>
</reference>
<feature type="compositionally biased region" description="Low complexity" evidence="10">
    <location>
        <begin position="76"/>
        <end position="87"/>
    </location>
</feature>
<dbReference type="EC" id="3.1.3.16" evidence="3"/>
<accession>A0A3S3N019</accession>
<evidence type="ECO:0000256" key="10">
    <source>
        <dbReference type="SAM" id="MobiDB-lite"/>
    </source>
</evidence>
<dbReference type="InterPro" id="IPR000222">
    <property type="entry name" value="PP2C_BS"/>
</dbReference>
<proteinExistence type="inferred from homology"/>
<dbReference type="SMART" id="SM00332">
    <property type="entry name" value="PP2Cc"/>
    <property type="match status" value="1"/>
</dbReference>
<dbReference type="InterPro" id="IPR015655">
    <property type="entry name" value="PP2C"/>
</dbReference>
<dbReference type="EMBL" id="QPKB01000010">
    <property type="protein sequence ID" value="RWR93271.1"/>
    <property type="molecule type" value="Genomic_DNA"/>
</dbReference>
<evidence type="ECO:0000256" key="9">
    <source>
        <dbReference type="RuleBase" id="RU003465"/>
    </source>
</evidence>
<dbReference type="FunFam" id="3.60.40.10:FF:000041">
    <property type="entry name" value="Protein phosphatase 2C 51"/>
    <property type="match status" value="1"/>
</dbReference>
<evidence type="ECO:0000256" key="2">
    <source>
        <dbReference type="ARBA" id="ARBA00001946"/>
    </source>
</evidence>
<feature type="domain" description="PPM-type phosphatase" evidence="11">
    <location>
        <begin position="121"/>
        <end position="392"/>
    </location>
</feature>
<feature type="region of interest" description="Disordered" evidence="10">
    <location>
        <begin position="1"/>
        <end position="89"/>
    </location>
</feature>
<feature type="compositionally biased region" description="Basic and acidic residues" evidence="10">
    <location>
        <begin position="37"/>
        <end position="54"/>
    </location>
</feature>
<feature type="compositionally biased region" description="Basic and acidic residues" evidence="10">
    <location>
        <begin position="1"/>
        <end position="22"/>
    </location>
</feature>
<evidence type="ECO:0000256" key="6">
    <source>
        <dbReference type="ARBA" id="ARBA00022842"/>
    </source>
</evidence>
<evidence type="ECO:0000256" key="7">
    <source>
        <dbReference type="ARBA" id="ARBA00022912"/>
    </source>
</evidence>
<evidence type="ECO:0000313" key="12">
    <source>
        <dbReference type="EMBL" id="RWR93271.1"/>
    </source>
</evidence>
<dbReference type="AlphaFoldDB" id="A0A3S3N019"/>
<dbReference type="InterPro" id="IPR036457">
    <property type="entry name" value="PPM-type-like_dom_sf"/>
</dbReference>
<dbReference type="SUPFAM" id="SSF81606">
    <property type="entry name" value="PP2C-like"/>
    <property type="match status" value="1"/>
</dbReference>
<dbReference type="CDD" id="cd00143">
    <property type="entry name" value="PP2Cc"/>
    <property type="match status" value="1"/>
</dbReference>
<keyword evidence="13" id="KW-1185">Reference proteome</keyword>
<evidence type="ECO:0000313" key="13">
    <source>
        <dbReference type="Proteomes" id="UP000283530"/>
    </source>
</evidence>
<dbReference type="Proteomes" id="UP000283530">
    <property type="component" value="Unassembled WGS sequence"/>
</dbReference>